<evidence type="ECO:0000256" key="2">
    <source>
        <dbReference type="ARBA" id="ARBA00023315"/>
    </source>
</evidence>
<proteinExistence type="predicted"/>
<dbReference type="PROSITE" id="PS51186">
    <property type="entry name" value="GNAT"/>
    <property type="match status" value="1"/>
</dbReference>
<accession>A0A098G5T1</accession>
<reference evidence="5" key="1">
    <citation type="submission" date="2014-09" db="EMBL/GenBank/DDBJ databases">
        <authorList>
            <person name="Gomez-Valero L."/>
        </authorList>
    </citation>
    <scope>NUCLEOTIDE SEQUENCE [LARGE SCALE GENOMIC DNA]</scope>
    <source>
        <strain evidence="5">ATCC700992</strain>
    </source>
</reference>
<dbReference type="SUPFAM" id="SSF55729">
    <property type="entry name" value="Acyl-CoA N-acyltransferases (Nat)"/>
    <property type="match status" value="1"/>
</dbReference>
<keyword evidence="5" id="KW-1185">Reference proteome</keyword>
<dbReference type="InterPro" id="IPR016181">
    <property type="entry name" value="Acyl_CoA_acyltransferase"/>
</dbReference>
<dbReference type="Gene3D" id="3.40.630.30">
    <property type="match status" value="1"/>
</dbReference>
<keyword evidence="1" id="KW-0808">Transferase</keyword>
<evidence type="ECO:0000256" key="1">
    <source>
        <dbReference type="ARBA" id="ARBA00022679"/>
    </source>
</evidence>
<gene>
    <name evidence="4" type="ORF">LFA_2490</name>
</gene>
<feature type="domain" description="N-acetyltransferase" evidence="3">
    <location>
        <begin position="6"/>
        <end position="140"/>
    </location>
</feature>
<dbReference type="AlphaFoldDB" id="A0A098G5T1"/>
<dbReference type="GO" id="GO:0016747">
    <property type="term" value="F:acyltransferase activity, transferring groups other than amino-acyl groups"/>
    <property type="evidence" value="ECO:0007669"/>
    <property type="project" value="InterPro"/>
</dbReference>
<dbReference type="Pfam" id="PF00583">
    <property type="entry name" value="Acetyltransf_1"/>
    <property type="match status" value="1"/>
</dbReference>
<dbReference type="OrthoDB" id="9787920at2"/>
<evidence type="ECO:0000313" key="5">
    <source>
        <dbReference type="Proteomes" id="UP000032430"/>
    </source>
</evidence>
<dbReference type="InterPro" id="IPR000182">
    <property type="entry name" value="GNAT_dom"/>
</dbReference>
<dbReference type="EMBL" id="LN614827">
    <property type="protein sequence ID" value="CEG57863.1"/>
    <property type="molecule type" value="Genomic_DNA"/>
</dbReference>
<dbReference type="PANTHER" id="PTHR42919:SF8">
    <property type="entry name" value="N-ALPHA-ACETYLTRANSFERASE 50"/>
    <property type="match status" value="1"/>
</dbReference>
<sequence length="140" mass="16315">MSTVNILIDNSPSDENNARLRNGILDFNAKYLHEKASPFSVFAQNNKNEIIGGASIWEHSDAFYIDILWVEENYREQGVGSRLLNELFNQATIKNVKKIFVDTYEFQAVDFYKKQGFFVIGRLEDYLLGHDRIYLRKNLD</sequence>
<dbReference type="PANTHER" id="PTHR42919">
    <property type="entry name" value="N-ALPHA-ACETYLTRANSFERASE"/>
    <property type="match status" value="1"/>
</dbReference>
<keyword evidence="2" id="KW-0012">Acyltransferase</keyword>
<dbReference type="CDD" id="cd04301">
    <property type="entry name" value="NAT_SF"/>
    <property type="match status" value="1"/>
</dbReference>
<dbReference type="Proteomes" id="UP000032430">
    <property type="component" value="Chromosome I"/>
</dbReference>
<dbReference type="STRING" id="1212491.LFA_2490"/>
<dbReference type="RefSeq" id="WP_045096281.1">
    <property type="nucleotide sequence ID" value="NZ_LN614827.1"/>
</dbReference>
<evidence type="ECO:0000313" key="4">
    <source>
        <dbReference type="EMBL" id="CEG57863.1"/>
    </source>
</evidence>
<protein>
    <recommendedName>
        <fullName evidence="3">N-acetyltransferase domain-containing protein</fullName>
    </recommendedName>
</protein>
<evidence type="ECO:0000259" key="3">
    <source>
        <dbReference type="PROSITE" id="PS51186"/>
    </source>
</evidence>
<dbReference type="KEGG" id="lfa:LFA_2490"/>
<dbReference type="InterPro" id="IPR051556">
    <property type="entry name" value="N-term/lysine_N-AcTrnsfr"/>
</dbReference>
<name>A0A098G5T1_9GAMM</name>
<organism evidence="4 5">
    <name type="scientific">Legionella fallonii LLAP-10</name>
    <dbReference type="NCBI Taxonomy" id="1212491"/>
    <lineage>
        <taxon>Bacteria</taxon>
        <taxon>Pseudomonadati</taxon>
        <taxon>Pseudomonadota</taxon>
        <taxon>Gammaproteobacteria</taxon>
        <taxon>Legionellales</taxon>
        <taxon>Legionellaceae</taxon>
        <taxon>Legionella</taxon>
    </lineage>
</organism>
<dbReference type="HOGENOM" id="CLU_115862_2_0_6"/>